<dbReference type="PANTHER" id="PTHR45641:SF1">
    <property type="entry name" value="AAA+ ATPASE DOMAIN-CONTAINING PROTEIN"/>
    <property type="match status" value="1"/>
</dbReference>
<keyword evidence="2 3" id="KW-0802">TPR repeat</keyword>
<feature type="region of interest" description="Disordered" evidence="4">
    <location>
        <begin position="536"/>
        <end position="558"/>
    </location>
</feature>
<dbReference type="SMART" id="SM00028">
    <property type="entry name" value="TPR"/>
    <property type="match status" value="6"/>
</dbReference>
<comment type="caution">
    <text evidence="5">The sequence shown here is derived from an EMBL/GenBank/DDBJ whole genome shotgun (WGS) entry which is preliminary data.</text>
</comment>
<dbReference type="InterPro" id="IPR011990">
    <property type="entry name" value="TPR-like_helical_dom_sf"/>
</dbReference>
<feature type="repeat" description="TPR" evidence="3">
    <location>
        <begin position="285"/>
        <end position="318"/>
    </location>
</feature>
<dbReference type="SUPFAM" id="SSF48452">
    <property type="entry name" value="TPR-like"/>
    <property type="match status" value="1"/>
</dbReference>
<keyword evidence="6" id="KW-1185">Reference proteome</keyword>
<feature type="compositionally biased region" description="Polar residues" evidence="4">
    <location>
        <begin position="212"/>
        <end position="221"/>
    </location>
</feature>
<reference evidence="5 6" key="1">
    <citation type="submission" date="2022-05" db="EMBL/GenBank/DDBJ databases">
        <authorList>
            <consortium name="Genoscope - CEA"/>
            <person name="William W."/>
        </authorList>
    </citation>
    <scope>NUCLEOTIDE SEQUENCE [LARGE SCALE GENOMIC DNA]</scope>
</reference>
<dbReference type="PROSITE" id="PS50005">
    <property type="entry name" value="TPR"/>
    <property type="match status" value="4"/>
</dbReference>
<feature type="repeat" description="TPR" evidence="3">
    <location>
        <begin position="496"/>
        <end position="529"/>
    </location>
</feature>
<evidence type="ECO:0000313" key="5">
    <source>
        <dbReference type="EMBL" id="CAH3129484.1"/>
    </source>
</evidence>
<feature type="repeat" description="TPR" evidence="3">
    <location>
        <begin position="327"/>
        <end position="360"/>
    </location>
</feature>
<dbReference type="Proteomes" id="UP001159428">
    <property type="component" value="Unassembled WGS sequence"/>
</dbReference>
<protein>
    <recommendedName>
        <fullName evidence="7">Kinesin light chain</fullName>
    </recommendedName>
</protein>
<proteinExistence type="predicted"/>
<evidence type="ECO:0000256" key="4">
    <source>
        <dbReference type="SAM" id="MobiDB-lite"/>
    </source>
</evidence>
<evidence type="ECO:0000256" key="1">
    <source>
        <dbReference type="ARBA" id="ARBA00022737"/>
    </source>
</evidence>
<gene>
    <name evidence="5" type="ORF">PMEA_00013975</name>
</gene>
<dbReference type="Pfam" id="PF13424">
    <property type="entry name" value="TPR_12"/>
    <property type="match status" value="3"/>
</dbReference>
<evidence type="ECO:0000256" key="3">
    <source>
        <dbReference type="PROSITE-ProRule" id="PRU00339"/>
    </source>
</evidence>
<feature type="repeat" description="TPR" evidence="3">
    <location>
        <begin position="369"/>
        <end position="402"/>
    </location>
</feature>
<sequence>MRCHTASSFDSDDGDPQRYGAFGDAQQVQLLHLLIDTAAREGAQQFIEMIFSTSAGRLVFDASKDSRSLPEVVARYHGHNKTACYLEGVTKRFSVEISATKECPKKINWSELAQAAAGEAQSKHAKSGDEEDFRGMPSHKGDTSSDYFADARTSSCGSFEVDSGRSDSEAGSKDKEPEKELTRNAALSSGTFTKDREPTEKESPTLTPPVEPSSNETTQFDQAEDEEKTHFRSSRFHMFKSLIPTYFSHGVTKHASGDLSSALQSKQCALDIRVKLFGEEDPDTAQSYFSHGVTQHASGDLLSALQFFQRALDIRVKIFGEEHPDTARSYLSLGVTQHASGKLSSALKSLQRALDIRVKIFGEEHPYTSHSYFRLGVTQHDSGDLSSALQSLQRALDIRVKIFGEEHADTAQSYQTLGVTQYASGDLSSARQSKQRALDIRVKLSGEDHPDIAESYFSLGVKTQDDSGDLSSALQSCQRALDIRSKIFGEDHPDTAQSYLSLGVTQHDSGKLSSALKSLQRALDIRVKLFGEEHPATAKSHFSPGVTQHAPGDPSSAL</sequence>
<dbReference type="InterPro" id="IPR019734">
    <property type="entry name" value="TPR_rpt"/>
</dbReference>
<dbReference type="EMBL" id="CALNXJ010000024">
    <property type="protein sequence ID" value="CAH3129484.1"/>
    <property type="molecule type" value="Genomic_DNA"/>
</dbReference>
<keyword evidence="1" id="KW-0677">Repeat</keyword>
<evidence type="ECO:0000256" key="2">
    <source>
        <dbReference type="ARBA" id="ARBA00022803"/>
    </source>
</evidence>
<feature type="compositionally biased region" description="Basic and acidic residues" evidence="4">
    <location>
        <begin position="162"/>
        <end position="182"/>
    </location>
</feature>
<dbReference type="Gene3D" id="1.25.40.10">
    <property type="entry name" value="Tetratricopeptide repeat domain"/>
    <property type="match status" value="2"/>
</dbReference>
<name>A0AAU9WXJ7_9CNID</name>
<organism evidence="5 6">
    <name type="scientific">Pocillopora meandrina</name>
    <dbReference type="NCBI Taxonomy" id="46732"/>
    <lineage>
        <taxon>Eukaryota</taxon>
        <taxon>Metazoa</taxon>
        <taxon>Cnidaria</taxon>
        <taxon>Anthozoa</taxon>
        <taxon>Hexacorallia</taxon>
        <taxon>Scleractinia</taxon>
        <taxon>Astrocoeniina</taxon>
        <taxon>Pocilloporidae</taxon>
        <taxon>Pocillopora</taxon>
    </lineage>
</organism>
<evidence type="ECO:0008006" key="7">
    <source>
        <dbReference type="Google" id="ProtNLM"/>
    </source>
</evidence>
<feature type="region of interest" description="Disordered" evidence="4">
    <location>
        <begin position="118"/>
        <end position="227"/>
    </location>
</feature>
<dbReference type="PANTHER" id="PTHR45641">
    <property type="entry name" value="TETRATRICOPEPTIDE REPEAT PROTEIN (AFU_ORTHOLOGUE AFUA_6G03870)"/>
    <property type="match status" value="1"/>
</dbReference>
<evidence type="ECO:0000313" key="6">
    <source>
        <dbReference type="Proteomes" id="UP001159428"/>
    </source>
</evidence>
<dbReference type="AlphaFoldDB" id="A0AAU9WXJ7"/>
<feature type="compositionally biased region" description="Basic and acidic residues" evidence="4">
    <location>
        <begin position="193"/>
        <end position="203"/>
    </location>
</feature>
<accession>A0AAU9WXJ7</accession>